<dbReference type="Proteomes" id="UP000664032">
    <property type="component" value="Unassembled WGS sequence"/>
</dbReference>
<reference evidence="1" key="1">
    <citation type="submission" date="2021-10" db="EMBL/GenBank/DDBJ databases">
        <title>Psilocybe cubensis genome.</title>
        <authorList>
            <person name="Mckernan K.J."/>
            <person name="Crawford S."/>
            <person name="Trippe A."/>
            <person name="Kane L.T."/>
            <person name="Mclaughlin S."/>
        </authorList>
    </citation>
    <scope>NUCLEOTIDE SEQUENCE</scope>
    <source>
        <strain evidence="1">MGC-MH-2018</strain>
    </source>
</reference>
<sequence>MRLNMQKAILNSTIPTNADVVVNSKGMVKRGPDSIIVDDSNPAILYGSGWQTDYGTSTANVNPQFPFNSTLHAAFKSTEFSYNFTGEAIATRLMDCIIEHERCKTGSYVEAWIAGTNAFDCFLDGVKLGSSNTTSSSHVTAATTSPTPLLSPMCTTTTNAGQHTLRIQVNGTADDPFWVDFIRYVPNNSTNLAPAPVASLREFSLTTTRSDKQLSEQWNNQGTFIASMVPGATLVFNFTGASVAGLGIYNNDFAHNSSVGSYAVDDDDPTYFLIENLSTKEQDSLSNQVLFQTPQYRPSSHQIKIIYYGNPETAPLLMTSLLVHDQIMNLATRNVSNATVPVSSSPTSSAGMQGIDSAGPIIYGLCGAFLGILGILALLVLYNRRRRQLRDSTADSAVSPFPALAGPPFIPPSKQMRQLFPESDPVIPQISTPSLPNPLRKTRGLFSARISPSMVRSRQAPIAQMNTNQNSGDVRHSPSIRLLVHEDSGVRLERHIENQTTVVEVPPTYTPL</sequence>
<name>A0ACB8H5Z0_PSICU</name>
<organism evidence="1 2">
    <name type="scientific">Psilocybe cubensis</name>
    <name type="common">Psychedelic mushroom</name>
    <name type="synonym">Stropharia cubensis</name>
    <dbReference type="NCBI Taxonomy" id="181762"/>
    <lineage>
        <taxon>Eukaryota</taxon>
        <taxon>Fungi</taxon>
        <taxon>Dikarya</taxon>
        <taxon>Basidiomycota</taxon>
        <taxon>Agaricomycotina</taxon>
        <taxon>Agaricomycetes</taxon>
        <taxon>Agaricomycetidae</taxon>
        <taxon>Agaricales</taxon>
        <taxon>Agaricineae</taxon>
        <taxon>Strophariaceae</taxon>
        <taxon>Psilocybe</taxon>
    </lineage>
</organism>
<proteinExistence type="predicted"/>
<accession>A0ACB8H5Z0</accession>
<dbReference type="EMBL" id="JAFIQS020000004">
    <property type="protein sequence ID" value="KAH9483353.1"/>
    <property type="molecule type" value="Genomic_DNA"/>
</dbReference>
<gene>
    <name evidence="1" type="ORF">JR316_0005459</name>
</gene>
<protein>
    <submittedName>
        <fullName evidence="1">Uncharacterized protein</fullName>
    </submittedName>
</protein>
<evidence type="ECO:0000313" key="1">
    <source>
        <dbReference type="EMBL" id="KAH9483353.1"/>
    </source>
</evidence>
<keyword evidence="2" id="KW-1185">Reference proteome</keyword>
<evidence type="ECO:0000313" key="2">
    <source>
        <dbReference type="Proteomes" id="UP000664032"/>
    </source>
</evidence>
<comment type="caution">
    <text evidence="1">The sequence shown here is derived from an EMBL/GenBank/DDBJ whole genome shotgun (WGS) entry which is preliminary data.</text>
</comment>